<keyword evidence="4" id="KW-0171">Cobalt transport</keyword>
<feature type="transmembrane region" description="Helical" evidence="14">
    <location>
        <begin position="79"/>
        <end position="101"/>
    </location>
</feature>
<dbReference type="AlphaFoldDB" id="A0A2A2M749"/>
<evidence type="ECO:0000256" key="10">
    <source>
        <dbReference type="ARBA" id="ARBA00023065"/>
    </source>
</evidence>
<evidence type="ECO:0000256" key="3">
    <source>
        <dbReference type="ARBA" id="ARBA00010428"/>
    </source>
</evidence>
<evidence type="ECO:0000256" key="2">
    <source>
        <dbReference type="ARBA" id="ARBA00004651"/>
    </source>
</evidence>
<keyword evidence="8 14" id="KW-0812">Transmembrane</keyword>
<protein>
    <recommendedName>
        <fullName evidence="14">Nickel/cobalt efflux system</fullName>
    </recommendedName>
</protein>
<evidence type="ECO:0000256" key="14">
    <source>
        <dbReference type="RuleBase" id="RU362101"/>
    </source>
</evidence>
<dbReference type="GO" id="GO:0046583">
    <property type="term" value="F:monoatomic cation efflux transmembrane transporter activity"/>
    <property type="evidence" value="ECO:0007669"/>
    <property type="project" value="TreeGrafter"/>
</dbReference>
<feature type="transmembrane region" description="Helical" evidence="14">
    <location>
        <begin position="20"/>
        <end position="38"/>
    </location>
</feature>
<feature type="transmembrane region" description="Helical" evidence="14">
    <location>
        <begin position="299"/>
        <end position="320"/>
    </location>
</feature>
<evidence type="ECO:0000313" key="15">
    <source>
        <dbReference type="EMBL" id="PAV94377.1"/>
    </source>
</evidence>
<comment type="subcellular location">
    <subcellularLocation>
        <location evidence="2 14">Cell membrane</location>
        <topology evidence="2 14">Multi-pass membrane protein</topology>
    </subcellularLocation>
</comment>
<evidence type="ECO:0000256" key="4">
    <source>
        <dbReference type="ARBA" id="ARBA00022426"/>
    </source>
</evidence>
<evidence type="ECO:0000313" key="16">
    <source>
        <dbReference type="Proteomes" id="UP000218796"/>
    </source>
</evidence>
<evidence type="ECO:0000256" key="6">
    <source>
        <dbReference type="ARBA" id="ARBA00022475"/>
    </source>
</evidence>
<accession>A0A2A2M749</accession>
<keyword evidence="7" id="KW-0533">Nickel</keyword>
<dbReference type="GO" id="GO:0015099">
    <property type="term" value="F:nickel cation transmembrane transporter activity"/>
    <property type="evidence" value="ECO:0007669"/>
    <property type="project" value="UniProtKB-UniRule"/>
</dbReference>
<dbReference type="GO" id="GO:0005886">
    <property type="term" value="C:plasma membrane"/>
    <property type="evidence" value="ECO:0007669"/>
    <property type="project" value="UniProtKB-SubCell"/>
</dbReference>
<evidence type="ECO:0000256" key="13">
    <source>
        <dbReference type="ARBA" id="ARBA00023285"/>
    </source>
</evidence>
<dbReference type="GO" id="GO:0010045">
    <property type="term" value="P:response to nickel cation"/>
    <property type="evidence" value="ECO:0007669"/>
    <property type="project" value="TreeGrafter"/>
</dbReference>
<dbReference type="OrthoDB" id="9812956at2"/>
<evidence type="ECO:0000256" key="11">
    <source>
        <dbReference type="ARBA" id="ARBA00023112"/>
    </source>
</evidence>
<dbReference type="GO" id="GO:0032025">
    <property type="term" value="P:response to cobalt ion"/>
    <property type="evidence" value="ECO:0007669"/>
    <property type="project" value="TreeGrafter"/>
</dbReference>
<keyword evidence="11" id="KW-0921">Nickel transport</keyword>
<evidence type="ECO:0000256" key="9">
    <source>
        <dbReference type="ARBA" id="ARBA00022989"/>
    </source>
</evidence>
<dbReference type="EMBL" id="NQMS01000014">
    <property type="protein sequence ID" value="PAV94377.1"/>
    <property type="molecule type" value="Genomic_DNA"/>
</dbReference>
<evidence type="ECO:0000256" key="7">
    <source>
        <dbReference type="ARBA" id="ARBA00022596"/>
    </source>
</evidence>
<comment type="function">
    <text evidence="1">Efflux system for nickel and cobalt.</text>
</comment>
<keyword evidence="9 14" id="KW-1133">Transmembrane helix</keyword>
<reference evidence="15 16" key="1">
    <citation type="submission" date="2017-08" db="EMBL/GenBank/DDBJ databases">
        <title>Draft Genome Sequence of Hafnia alvei CITHA-6 Isolated from Raw Bovine Milk.</title>
        <authorList>
            <person name="Culligan E.P."/>
            <person name="Mcsweeney A."/>
            <person name="O'Doherty C."/>
            <person name="Gleeson E."/>
            <person name="O'Riordan D."/>
            <person name="Sleator R.D."/>
        </authorList>
    </citation>
    <scope>NUCLEOTIDE SEQUENCE [LARGE SCALE GENOMIC DNA]</scope>
    <source>
        <strain evidence="15 16">CITHA-6</strain>
    </source>
</reference>
<evidence type="ECO:0000256" key="1">
    <source>
        <dbReference type="ARBA" id="ARBA00002510"/>
    </source>
</evidence>
<comment type="similarity">
    <text evidence="3">Belongs to the NiCoT transporter (TC 2.A.52) family. RcnA subfamily.</text>
</comment>
<sequence length="336" mass="36575">MSLIFSSTKKSSTCGRYIPIAMMTALAMSALVYAFVHWNDWLLVSIEWQKSLHQSMSYLLQRVADNARQAGLTLVALSFAYGVLHALGPGHGKVVITTYLATHPSRLRSSVRLTLAASLLQGLVAIALVSGVLGVLQLSTRDLHLSSFWLEKASYALVIFLGAVLCWRALNKIRMIRRSSLKSGLQISVIKPLEHHHQHSANCGCGHKHVANDREIATATTWRTQLAVVAAMGMRPCSGAILVLLFSKVIGVYLWGVLAAMAMAAGTALTISGIAFLVHIARKIVERWAIQRGRNFSPYWRLALMLSGGVLLILIGLLMYQSAALTGMGSGRVFGR</sequence>
<feature type="transmembrane region" description="Helical" evidence="14">
    <location>
        <begin position="113"/>
        <end position="133"/>
    </location>
</feature>
<keyword evidence="6" id="KW-1003">Cell membrane</keyword>
<dbReference type="GO" id="GO:0006824">
    <property type="term" value="P:cobalt ion transport"/>
    <property type="evidence" value="ECO:0007669"/>
    <property type="project" value="UniProtKB-KW"/>
</dbReference>
<dbReference type="Pfam" id="PF03824">
    <property type="entry name" value="NicO"/>
    <property type="match status" value="1"/>
</dbReference>
<evidence type="ECO:0000256" key="8">
    <source>
        <dbReference type="ARBA" id="ARBA00022692"/>
    </source>
</evidence>
<keyword evidence="13" id="KW-0170">Cobalt</keyword>
<keyword evidence="12 14" id="KW-0472">Membrane</keyword>
<proteinExistence type="inferred from homology"/>
<organism evidence="15 16">
    <name type="scientific">Hafnia paralvei</name>
    <dbReference type="NCBI Taxonomy" id="546367"/>
    <lineage>
        <taxon>Bacteria</taxon>
        <taxon>Pseudomonadati</taxon>
        <taxon>Pseudomonadota</taxon>
        <taxon>Gammaproteobacteria</taxon>
        <taxon>Enterobacterales</taxon>
        <taxon>Hafniaceae</taxon>
        <taxon>Hafnia</taxon>
    </lineage>
</organism>
<keyword evidence="16" id="KW-1185">Reference proteome</keyword>
<keyword evidence="10" id="KW-0406">Ion transport</keyword>
<comment type="caution">
    <text evidence="15">The sequence shown here is derived from an EMBL/GenBank/DDBJ whole genome shotgun (WGS) entry which is preliminary data.</text>
</comment>
<feature type="transmembrane region" description="Helical" evidence="14">
    <location>
        <begin position="226"/>
        <end position="246"/>
    </location>
</feature>
<dbReference type="InterPro" id="IPR051224">
    <property type="entry name" value="NiCoT_RcnA"/>
</dbReference>
<dbReference type="PANTHER" id="PTHR40659">
    <property type="entry name" value="NICKEL/COBALT EFFLUX SYSTEM RCNA"/>
    <property type="match status" value="1"/>
</dbReference>
<dbReference type="PANTHER" id="PTHR40659:SF1">
    <property type="entry name" value="NICKEL_COBALT EFFLUX SYSTEM RCNA"/>
    <property type="match status" value="1"/>
</dbReference>
<dbReference type="RefSeq" id="WP_039185846.1">
    <property type="nucleotide sequence ID" value="NZ_CAUFSP010000002.1"/>
</dbReference>
<dbReference type="Proteomes" id="UP000218796">
    <property type="component" value="Unassembled WGS sequence"/>
</dbReference>
<gene>
    <name evidence="15" type="ORF">CJD50_21265</name>
</gene>
<feature type="transmembrane region" description="Helical" evidence="14">
    <location>
        <begin position="252"/>
        <end position="278"/>
    </location>
</feature>
<evidence type="ECO:0000256" key="12">
    <source>
        <dbReference type="ARBA" id="ARBA00023136"/>
    </source>
</evidence>
<keyword evidence="5 14" id="KW-0813">Transport</keyword>
<dbReference type="InterPro" id="IPR011541">
    <property type="entry name" value="Ni/Co_transpt_high_affinity"/>
</dbReference>
<feature type="transmembrane region" description="Helical" evidence="14">
    <location>
        <begin position="153"/>
        <end position="170"/>
    </location>
</feature>
<name>A0A2A2M749_9GAMM</name>
<evidence type="ECO:0000256" key="5">
    <source>
        <dbReference type="ARBA" id="ARBA00022448"/>
    </source>
</evidence>